<proteinExistence type="predicted"/>
<evidence type="ECO:0008006" key="3">
    <source>
        <dbReference type="Google" id="ProtNLM"/>
    </source>
</evidence>
<dbReference type="AlphaFoldDB" id="A0A8S3ULC7"/>
<sequence>MVKSTRTAQSPMSCQLCNNDVVIIKWKCTDCELLLCDNCKINIHPRFKSSDKYRVVSIGDIGYNITDNLKALDISEIISHVLTHTTQSYQLPCIHKTICRDDDDVFLLSSIDTQNCHLVKAKLRKNSIKVLHKFAIECQDFAVSRNSAIIFAPFPRSELHAESSTGNLRTILKASPYIILAIHMNKQGELLLGLREQGPKYPVTDFCTRQVVILDTDNQRKATYEYDDSGQKLFSYAVLIESDSDNNIYEVDIISDNTNGRIMGLDINGRK</sequence>
<evidence type="ECO:0000313" key="1">
    <source>
        <dbReference type="EMBL" id="CAG2246116.1"/>
    </source>
</evidence>
<dbReference type="EMBL" id="CAJPWZ010002832">
    <property type="protein sequence ID" value="CAG2246116.1"/>
    <property type="molecule type" value="Genomic_DNA"/>
</dbReference>
<evidence type="ECO:0000313" key="2">
    <source>
        <dbReference type="Proteomes" id="UP000683360"/>
    </source>
</evidence>
<protein>
    <recommendedName>
        <fullName evidence="3">B box-type domain-containing protein</fullName>
    </recommendedName>
</protein>
<keyword evidence="2" id="KW-1185">Reference proteome</keyword>
<accession>A0A8S3ULC7</accession>
<gene>
    <name evidence="1" type="ORF">MEDL_58108</name>
</gene>
<reference evidence="1" key="1">
    <citation type="submission" date="2021-03" db="EMBL/GenBank/DDBJ databases">
        <authorList>
            <person name="Bekaert M."/>
        </authorList>
    </citation>
    <scope>NUCLEOTIDE SEQUENCE</scope>
</reference>
<dbReference type="Proteomes" id="UP000683360">
    <property type="component" value="Unassembled WGS sequence"/>
</dbReference>
<dbReference type="OrthoDB" id="264520at2759"/>
<dbReference type="CDD" id="cd19757">
    <property type="entry name" value="Bbox1"/>
    <property type="match status" value="1"/>
</dbReference>
<comment type="caution">
    <text evidence="1">The sequence shown here is derived from an EMBL/GenBank/DDBJ whole genome shotgun (WGS) entry which is preliminary data.</text>
</comment>
<name>A0A8S3ULC7_MYTED</name>
<organism evidence="1 2">
    <name type="scientific">Mytilus edulis</name>
    <name type="common">Blue mussel</name>
    <dbReference type="NCBI Taxonomy" id="6550"/>
    <lineage>
        <taxon>Eukaryota</taxon>
        <taxon>Metazoa</taxon>
        <taxon>Spiralia</taxon>
        <taxon>Lophotrochozoa</taxon>
        <taxon>Mollusca</taxon>
        <taxon>Bivalvia</taxon>
        <taxon>Autobranchia</taxon>
        <taxon>Pteriomorphia</taxon>
        <taxon>Mytilida</taxon>
        <taxon>Mytiloidea</taxon>
        <taxon>Mytilidae</taxon>
        <taxon>Mytilinae</taxon>
        <taxon>Mytilus</taxon>
    </lineage>
</organism>